<reference evidence="1 2" key="1">
    <citation type="journal article" date="2018" name="Mol. Biol. Evol.">
        <title>Broad Genomic Sampling Reveals a Smut Pathogenic Ancestry of the Fungal Clade Ustilaginomycotina.</title>
        <authorList>
            <person name="Kijpornyongpan T."/>
            <person name="Mondo S.J."/>
            <person name="Barry K."/>
            <person name="Sandor L."/>
            <person name="Lee J."/>
            <person name="Lipzen A."/>
            <person name="Pangilinan J."/>
            <person name="LaButti K."/>
            <person name="Hainaut M."/>
            <person name="Henrissat B."/>
            <person name="Grigoriev I.V."/>
            <person name="Spatafora J.W."/>
            <person name="Aime M.C."/>
        </authorList>
    </citation>
    <scope>NUCLEOTIDE SEQUENCE [LARGE SCALE GENOMIC DNA]</scope>
    <source>
        <strain evidence="1 2">SA 807</strain>
    </source>
</reference>
<name>A0ACD0P7W4_9BASI</name>
<sequence>MEETLMQDRQPTPPPQQASLRQSNQSNFSRDLEFLSSLANPFYLNSLALQGHLEDPSFLRYLRHLNYFRHPSYAKFLLYPQALHFLELLQYPEFRQIVRDPVWANDTASKQIAHWATWREPRLSTTEQADKLEIEKSIRNGSSVDEAEAGRDGDEKGKGDEEPPSPSEVKNKPTSTSSPAIFPITKSS</sequence>
<gene>
    <name evidence="1" type="ORF">IE53DRAFT_383331</name>
</gene>
<dbReference type="Proteomes" id="UP000245626">
    <property type="component" value="Unassembled WGS sequence"/>
</dbReference>
<evidence type="ECO:0000313" key="1">
    <source>
        <dbReference type="EMBL" id="PWN54141.1"/>
    </source>
</evidence>
<proteinExistence type="predicted"/>
<dbReference type="EMBL" id="KZ819695">
    <property type="protein sequence ID" value="PWN54141.1"/>
    <property type="molecule type" value="Genomic_DNA"/>
</dbReference>
<accession>A0ACD0P7W4</accession>
<keyword evidence="2" id="KW-1185">Reference proteome</keyword>
<organism evidence="1 2">
    <name type="scientific">Violaceomyces palustris</name>
    <dbReference type="NCBI Taxonomy" id="1673888"/>
    <lineage>
        <taxon>Eukaryota</taxon>
        <taxon>Fungi</taxon>
        <taxon>Dikarya</taxon>
        <taxon>Basidiomycota</taxon>
        <taxon>Ustilaginomycotina</taxon>
        <taxon>Ustilaginomycetes</taxon>
        <taxon>Violaceomycetales</taxon>
        <taxon>Violaceomycetaceae</taxon>
        <taxon>Violaceomyces</taxon>
    </lineage>
</organism>
<protein>
    <submittedName>
        <fullName evidence="1">SOH1-domain-containing protein</fullName>
    </submittedName>
</protein>
<evidence type="ECO:0000313" key="2">
    <source>
        <dbReference type="Proteomes" id="UP000245626"/>
    </source>
</evidence>